<accession>A0ABV4GY07</accession>
<name>A0ABV4GY07_9ACTN</name>
<dbReference type="SUPFAM" id="SSF56752">
    <property type="entry name" value="D-aminoacid aminotransferase-like PLP-dependent enzymes"/>
    <property type="match status" value="1"/>
</dbReference>
<dbReference type="CDD" id="cd00449">
    <property type="entry name" value="PLPDE_IV"/>
    <property type="match status" value="1"/>
</dbReference>
<dbReference type="GO" id="GO:0008483">
    <property type="term" value="F:transaminase activity"/>
    <property type="evidence" value="ECO:0007669"/>
    <property type="project" value="UniProtKB-KW"/>
</dbReference>
<dbReference type="InterPro" id="IPR043132">
    <property type="entry name" value="BCAT-like_C"/>
</dbReference>
<comment type="similarity">
    <text evidence="1">Belongs to the class-IV pyridoxal-phosphate-dependent aminotransferase family.</text>
</comment>
<dbReference type="Gene3D" id="3.20.10.10">
    <property type="entry name" value="D-amino Acid Aminotransferase, subunit A, domain 2"/>
    <property type="match status" value="1"/>
</dbReference>
<keyword evidence="3" id="KW-1185">Reference proteome</keyword>
<reference evidence="2 3" key="1">
    <citation type="submission" date="2024-07" db="EMBL/GenBank/DDBJ databases">
        <authorList>
            <person name="Thanompreechachai J."/>
            <person name="Duangmal K."/>
        </authorList>
    </citation>
    <scope>NUCLEOTIDE SEQUENCE [LARGE SCALE GENOMIC DNA]</scope>
    <source>
        <strain evidence="2 3">LSe6-4</strain>
    </source>
</reference>
<dbReference type="InterPro" id="IPR036038">
    <property type="entry name" value="Aminotransferase-like"/>
</dbReference>
<dbReference type="Gene3D" id="3.30.470.10">
    <property type="match status" value="1"/>
</dbReference>
<dbReference type="PANTHER" id="PTHR42743:SF11">
    <property type="entry name" value="AMINODEOXYCHORISMATE LYASE"/>
    <property type="match status" value="1"/>
</dbReference>
<evidence type="ECO:0000313" key="3">
    <source>
        <dbReference type="Proteomes" id="UP001565927"/>
    </source>
</evidence>
<protein>
    <submittedName>
        <fullName evidence="2">Aminotransferase class IV</fullName>
    </submittedName>
</protein>
<dbReference type="Proteomes" id="UP001565927">
    <property type="component" value="Unassembled WGS sequence"/>
</dbReference>
<evidence type="ECO:0000313" key="2">
    <source>
        <dbReference type="EMBL" id="MEZ0164203.1"/>
    </source>
</evidence>
<dbReference type="InterPro" id="IPR050571">
    <property type="entry name" value="Class-IV_PLP-Dep_Aminotrnsfr"/>
</dbReference>
<sequence length="271" mass="28342">MDPRPRPRTAVLGAGEVPWDSPVAPADDAGLRGDGCFETLLVHGGDPARTVRLEEHLDRFARGAGQVGIPFDRAGWVALVRSLTGDVPAGTEAALRLSLSRSELGVATLRPVPATVRAGRDGVHVVTLARGTSTVPDAPWLLTAAKTSSYAVNSAALREARRRGAEDALFLDAAGEVLEAPTANLLWRAQGRWWTPPQAGRAVLPGTTLAAVTARFGVQERACRPGDLLRAEGAWLLSSLRGAAPVRSLDGTPLPVAATLTGALQRTALGL</sequence>
<evidence type="ECO:0000256" key="1">
    <source>
        <dbReference type="ARBA" id="ARBA00009320"/>
    </source>
</evidence>
<keyword evidence="2" id="KW-0032">Aminotransferase</keyword>
<organism evidence="2 3">
    <name type="scientific">Kineococcus halophytocola</name>
    <dbReference type="NCBI Taxonomy" id="3234027"/>
    <lineage>
        <taxon>Bacteria</taxon>
        <taxon>Bacillati</taxon>
        <taxon>Actinomycetota</taxon>
        <taxon>Actinomycetes</taxon>
        <taxon>Kineosporiales</taxon>
        <taxon>Kineosporiaceae</taxon>
        <taxon>Kineococcus</taxon>
    </lineage>
</organism>
<dbReference type="RefSeq" id="WP_370440452.1">
    <property type="nucleotide sequence ID" value="NZ_JBGFTU010000005.1"/>
</dbReference>
<proteinExistence type="inferred from homology"/>
<dbReference type="InterPro" id="IPR001544">
    <property type="entry name" value="Aminotrans_IV"/>
</dbReference>
<comment type="caution">
    <text evidence="2">The sequence shown here is derived from an EMBL/GenBank/DDBJ whole genome shotgun (WGS) entry which is preliminary data.</text>
</comment>
<gene>
    <name evidence="2" type="ORF">AB2L27_05410</name>
</gene>
<dbReference type="EMBL" id="JBGFTU010000005">
    <property type="protein sequence ID" value="MEZ0164203.1"/>
    <property type="molecule type" value="Genomic_DNA"/>
</dbReference>
<keyword evidence="2" id="KW-0808">Transferase</keyword>
<dbReference type="PANTHER" id="PTHR42743">
    <property type="entry name" value="AMINO-ACID AMINOTRANSFERASE"/>
    <property type="match status" value="1"/>
</dbReference>
<dbReference type="Pfam" id="PF01063">
    <property type="entry name" value="Aminotran_4"/>
    <property type="match status" value="1"/>
</dbReference>
<dbReference type="InterPro" id="IPR043131">
    <property type="entry name" value="BCAT-like_N"/>
</dbReference>